<dbReference type="SUPFAM" id="SSF55781">
    <property type="entry name" value="GAF domain-like"/>
    <property type="match status" value="1"/>
</dbReference>
<name>A0A1N7NSK9_9PROT</name>
<dbReference type="PANTHER" id="PTHR43102">
    <property type="entry name" value="SLR1143 PROTEIN"/>
    <property type="match status" value="1"/>
</dbReference>
<evidence type="ECO:0000313" key="3">
    <source>
        <dbReference type="Proteomes" id="UP000185678"/>
    </source>
</evidence>
<dbReference type="PANTHER" id="PTHR43102:SF2">
    <property type="entry name" value="GAF DOMAIN-CONTAINING PROTEIN"/>
    <property type="match status" value="1"/>
</dbReference>
<dbReference type="Gene3D" id="3.30.450.40">
    <property type="match status" value="1"/>
</dbReference>
<dbReference type="InterPro" id="IPR029016">
    <property type="entry name" value="GAF-like_dom_sf"/>
</dbReference>
<reference evidence="2 3" key="1">
    <citation type="submission" date="2017-01" db="EMBL/GenBank/DDBJ databases">
        <authorList>
            <person name="Mah S.A."/>
            <person name="Swanson W.J."/>
            <person name="Moy G.W."/>
            <person name="Vacquier V.D."/>
        </authorList>
    </citation>
    <scope>NUCLEOTIDE SEQUENCE [LARGE SCALE GENOMIC DNA]</scope>
    <source>
        <strain evidence="2 3">DSM 11589</strain>
    </source>
</reference>
<organism evidence="2 3">
    <name type="scientific">Insolitispirillum peregrinum</name>
    <dbReference type="NCBI Taxonomy" id="80876"/>
    <lineage>
        <taxon>Bacteria</taxon>
        <taxon>Pseudomonadati</taxon>
        <taxon>Pseudomonadota</taxon>
        <taxon>Alphaproteobacteria</taxon>
        <taxon>Rhodospirillales</taxon>
        <taxon>Novispirillaceae</taxon>
        <taxon>Insolitispirillum</taxon>
    </lineage>
</organism>
<evidence type="ECO:0000313" key="2">
    <source>
        <dbReference type="EMBL" id="SIT01282.1"/>
    </source>
</evidence>
<sequence>MSHVHGREGHHYFTDGVPPTAVVFAATQEGGLDGPLPVPAHLWDEHLDRLTTLAATMTGCPVARISVLEADRVVCRSSVGAPRLMVPLAQSFCARSRTLVRGAGDVVISNNPATDERFHDLALLPHNAGVRFYLAYPLMGSHGEVIGIFSLRDVLPHVMDETELSVLADLAVLASERLAALHHLPQESDGLAALHLSMIERTLKAGCWSYDPAKAEAPVSWSPIVAGALHLPPQMPPSYYAFLHAFPLDERRKIVACLHRAVRRRIPFTLEATLLPDASGECGHVMMHGEPTDKGGFYGVLWPSGT</sequence>
<dbReference type="InterPro" id="IPR003018">
    <property type="entry name" value="GAF"/>
</dbReference>
<protein>
    <submittedName>
        <fullName evidence="2">GAF domain-containing protein</fullName>
    </submittedName>
</protein>
<dbReference type="EMBL" id="FTOA01000005">
    <property type="protein sequence ID" value="SIT01282.1"/>
    <property type="molecule type" value="Genomic_DNA"/>
</dbReference>
<gene>
    <name evidence="2" type="ORF">SAMN05421779_105339</name>
</gene>
<dbReference type="RefSeq" id="WP_076401235.1">
    <property type="nucleotide sequence ID" value="NZ_FTOA01000005.1"/>
</dbReference>
<proteinExistence type="predicted"/>
<dbReference type="Proteomes" id="UP000185678">
    <property type="component" value="Unassembled WGS sequence"/>
</dbReference>
<evidence type="ECO:0000259" key="1">
    <source>
        <dbReference type="Pfam" id="PF13185"/>
    </source>
</evidence>
<accession>A0A1N7NSK9</accession>
<feature type="domain" description="GAF" evidence="1">
    <location>
        <begin position="45"/>
        <end position="175"/>
    </location>
</feature>
<dbReference type="STRING" id="80876.SAMN05421779_105339"/>
<dbReference type="Pfam" id="PF13185">
    <property type="entry name" value="GAF_2"/>
    <property type="match status" value="1"/>
</dbReference>
<keyword evidence="3" id="KW-1185">Reference proteome</keyword>
<dbReference type="AlphaFoldDB" id="A0A1N7NSK9"/>